<dbReference type="SUPFAM" id="SSF53300">
    <property type="entry name" value="vWA-like"/>
    <property type="match status" value="1"/>
</dbReference>
<dbReference type="Pfam" id="PF25106">
    <property type="entry name" value="VWA_4"/>
    <property type="match status" value="1"/>
</dbReference>
<dbReference type="SUPFAM" id="SSF48726">
    <property type="entry name" value="Immunoglobulin"/>
    <property type="match status" value="4"/>
</dbReference>
<dbReference type="InterPro" id="IPR003598">
    <property type="entry name" value="Ig_sub2"/>
</dbReference>
<dbReference type="GO" id="GO:0008046">
    <property type="term" value="F:axon guidance receptor activity"/>
    <property type="evidence" value="ECO:0007669"/>
    <property type="project" value="TreeGrafter"/>
</dbReference>
<keyword evidence="9" id="KW-1185">Reference proteome</keyword>
<dbReference type="InterPro" id="IPR036465">
    <property type="entry name" value="vWFA_dom_sf"/>
</dbReference>
<evidence type="ECO:0000256" key="4">
    <source>
        <dbReference type="ARBA" id="ARBA00022737"/>
    </source>
</evidence>
<accession>A0A6J1WK37</accession>
<dbReference type="KEGG" id="gmw:113512044"/>
<dbReference type="InterPro" id="IPR003599">
    <property type="entry name" value="Ig_sub"/>
</dbReference>
<dbReference type="AlphaFoldDB" id="A0A6J1WK37"/>
<keyword evidence="3 7" id="KW-0732">Signal</keyword>
<dbReference type="InterPro" id="IPR007110">
    <property type="entry name" value="Ig-like_dom"/>
</dbReference>
<keyword evidence="4" id="KW-0677">Repeat</keyword>
<evidence type="ECO:0000256" key="3">
    <source>
        <dbReference type="ARBA" id="ARBA00022729"/>
    </source>
</evidence>
<dbReference type="InParanoid" id="A0A6J1WK37"/>
<evidence type="ECO:0000256" key="5">
    <source>
        <dbReference type="ARBA" id="ARBA00023157"/>
    </source>
</evidence>
<dbReference type="GO" id="GO:0050808">
    <property type="term" value="P:synapse organization"/>
    <property type="evidence" value="ECO:0007669"/>
    <property type="project" value="TreeGrafter"/>
</dbReference>
<dbReference type="GO" id="GO:0043025">
    <property type="term" value="C:neuronal cell body"/>
    <property type="evidence" value="ECO:0007669"/>
    <property type="project" value="TreeGrafter"/>
</dbReference>
<dbReference type="CDD" id="cd00096">
    <property type="entry name" value="Ig"/>
    <property type="match status" value="1"/>
</dbReference>
<dbReference type="SMART" id="SM00408">
    <property type="entry name" value="IGc2"/>
    <property type="match status" value="4"/>
</dbReference>
<dbReference type="PANTHER" id="PTHR12231:SF253">
    <property type="entry name" value="DPR-INTERACTING PROTEIN ETA, ISOFORM B-RELATED"/>
    <property type="match status" value="1"/>
</dbReference>
<comment type="subcellular location">
    <subcellularLocation>
        <location evidence="1">Secreted</location>
    </subcellularLocation>
</comment>
<dbReference type="InterPro" id="IPR051170">
    <property type="entry name" value="Neural/epithelial_adhesion"/>
</dbReference>
<dbReference type="GO" id="GO:0030424">
    <property type="term" value="C:axon"/>
    <property type="evidence" value="ECO:0007669"/>
    <property type="project" value="TreeGrafter"/>
</dbReference>
<name>A0A6J1WK37_GALME</name>
<sequence>MLSKLIIICFIIKLVSSRSFTIVVDTTDSMEIEINIIKANIASVLNVVRSIPDIENYVIVPFNDPDVGIPIVSESPDIFLNSIYTISTSGGTDCPENSLAGIRKGLEVSKDESHIFVFTDAFAKDYNDIDAIKYLCQTRRSKVIIFLSGFCRSNETSLETYKSVAEYCSGVILQLNPARFRESFRYMKEIVPVEWNNILTLTPSNITDPQLFSVENYTTDVMITITGEHPSITIKGYRSEETVEYEVIVHSDYDMVIRVKAKVGLYTAVINCRPCSAKLYKRNKLPFQYGFSTRLAKDIRETTDKPLPDTTSYIIISIPANIRVISIKVELIFFDNSEIKSLSVKQFIHNPGFYFTNIYMNSKRTFRITIHVLSGSSSRITGSTGILQPQKLDAVATSKKPSIEMIDSKILLDFDANVTIPAKIKGYPKPDIWWENNDGERLKSETILLEIPYVYMSYVTVYNIMANTTIYCKSRNSEGEESQAIELFVNRSATLEVLRTPDNETFEYGTEGKLYCEISAYPEAIITWYHNDTVIDSNNFDNLQIVLEDNALLIKNMSFDNVGEYKCLVSNTVETKCFTATVQISGLEFPQVAFNNSEIILQPTDIIDIECWILEGKPEPAVSWTYKSDDDFEFNTIPDGVDVVGRKLRFSHVNKKNEGTYKCEAKNILGTDSKELSVKLQYAPVIKSTGEDTLTVRETKLVELQCEVDAIPAAEVRWETSQDDVIVPSNPRHTTDDYHTLRFVALMEDSGNYYCIAENKLGRAQKTVRVNVLVPPYIRPEAPIMDVRTGETAMLVCNVQTGNPAPMTRWEFLAPDSTNTVLQRGNATNTLVLYNVNKNNEGYYVCIAYNNVGTDRIKTYLRVY</sequence>
<keyword evidence="6" id="KW-0393">Immunoglobulin domain</keyword>
<dbReference type="Pfam" id="PF13927">
    <property type="entry name" value="Ig_3"/>
    <property type="match status" value="2"/>
</dbReference>
<gene>
    <name evidence="10" type="primary">LOC113512044</name>
</gene>
<dbReference type="InterPro" id="IPR013098">
    <property type="entry name" value="Ig_I-set"/>
</dbReference>
<feature type="domain" description="Ig-like" evidence="8">
    <location>
        <begin position="590"/>
        <end position="677"/>
    </location>
</feature>
<evidence type="ECO:0000256" key="7">
    <source>
        <dbReference type="SAM" id="SignalP"/>
    </source>
</evidence>
<evidence type="ECO:0000256" key="1">
    <source>
        <dbReference type="ARBA" id="ARBA00004613"/>
    </source>
</evidence>
<dbReference type="InterPro" id="IPR036179">
    <property type="entry name" value="Ig-like_dom_sf"/>
</dbReference>
<dbReference type="Proteomes" id="UP001652740">
    <property type="component" value="Unplaced"/>
</dbReference>
<feature type="domain" description="Ig-like" evidence="8">
    <location>
        <begin position="495"/>
        <end position="585"/>
    </location>
</feature>
<evidence type="ECO:0000313" key="10">
    <source>
        <dbReference type="RefSeq" id="XP_026751608.2"/>
    </source>
</evidence>
<evidence type="ECO:0000313" key="9">
    <source>
        <dbReference type="Proteomes" id="UP001652740"/>
    </source>
</evidence>
<feature type="domain" description="Ig-like" evidence="8">
    <location>
        <begin position="684"/>
        <end position="771"/>
    </location>
</feature>
<dbReference type="GO" id="GO:0007156">
    <property type="term" value="P:homophilic cell adhesion via plasma membrane adhesion molecules"/>
    <property type="evidence" value="ECO:0007669"/>
    <property type="project" value="TreeGrafter"/>
</dbReference>
<feature type="chain" id="PRO_5047315198" evidence="7">
    <location>
        <begin position="18"/>
        <end position="864"/>
    </location>
</feature>
<dbReference type="RefSeq" id="XP_026751608.2">
    <property type="nucleotide sequence ID" value="XM_026895807.3"/>
</dbReference>
<dbReference type="InterPro" id="IPR056861">
    <property type="entry name" value="HMCN1-like_VWA"/>
</dbReference>
<keyword evidence="2" id="KW-0964">Secreted</keyword>
<dbReference type="PROSITE" id="PS50835">
    <property type="entry name" value="IG_LIKE"/>
    <property type="match status" value="4"/>
</dbReference>
<evidence type="ECO:0000256" key="6">
    <source>
        <dbReference type="ARBA" id="ARBA00023319"/>
    </source>
</evidence>
<dbReference type="GO" id="GO:0032991">
    <property type="term" value="C:protein-containing complex"/>
    <property type="evidence" value="ECO:0007669"/>
    <property type="project" value="UniProtKB-ARBA"/>
</dbReference>
<dbReference type="Gene3D" id="3.40.50.410">
    <property type="entry name" value="von Willebrand factor, type A domain"/>
    <property type="match status" value="1"/>
</dbReference>
<dbReference type="Gene3D" id="2.60.40.10">
    <property type="entry name" value="Immunoglobulins"/>
    <property type="match status" value="5"/>
</dbReference>
<feature type="signal peptide" evidence="7">
    <location>
        <begin position="1"/>
        <end position="17"/>
    </location>
</feature>
<evidence type="ECO:0000256" key="2">
    <source>
        <dbReference type="ARBA" id="ARBA00022525"/>
    </source>
</evidence>
<protein>
    <submittedName>
        <fullName evidence="10">Hemicentin-1-like</fullName>
    </submittedName>
</protein>
<dbReference type="SMART" id="SM00409">
    <property type="entry name" value="IG"/>
    <property type="match status" value="4"/>
</dbReference>
<dbReference type="GeneID" id="113512044"/>
<dbReference type="InterPro" id="IPR013783">
    <property type="entry name" value="Ig-like_fold"/>
</dbReference>
<dbReference type="PANTHER" id="PTHR12231">
    <property type="entry name" value="CTX-RELATED TYPE I TRANSMEMBRANE PROTEIN"/>
    <property type="match status" value="1"/>
</dbReference>
<feature type="domain" description="Ig-like" evidence="8">
    <location>
        <begin position="776"/>
        <end position="862"/>
    </location>
</feature>
<organism evidence="9 10">
    <name type="scientific">Galleria mellonella</name>
    <name type="common">Greater wax moth</name>
    <dbReference type="NCBI Taxonomy" id="7137"/>
    <lineage>
        <taxon>Eukaryota</taxon>
        <taxon>Metazoa</taxon>
        <taxon>Ecdysozoa</taxon>
        <taxon>Arthropoda</taxon>
        <taxon>Hexapoda</taxon>
        <taxon>Insecta</taxon>
        <taxon>Pterygota</taxon>
        <taxon>Neoptera</taxon>
        <taxon>Endopterygota</taxon>
        <taxon>Lepidoptera</taxon>
        <taxon>Glossata</taxon>
        <taxon>Ditrysia</taxon>
        <taxon>Pyraloidea</taxon>
        <taxon>Pyralidae</taxon>
        <taxon>Galleriinae</taxon>
        <taxon>Galleria</taxon>
    </lineage>
</organism>
<reference evidence="10" key="1">
    <citation type="submission" date="2025-08" db="UniProtKB">
        <authorList>
            <consortium name="RefSeq"/>
        </authorList>
    </citation>
    <scope>IDENTIFICATION</scope>
    <source>
        <tissue evidence="10">Whole larvae</tissue>
    </source>
</reference>
<proteinExistence type="predicted"/>
<evidence type="ECO:0000259" key="8">
    <source>
        <dbReference type="PROSITE" id="PS50835"/>
    </source>
</evidence>
<dbReference type="Pfam" id="PF07679">
    <property type="entry name" value="I-set"/>
    <property type="match status" value="2"/>
</dbReference>
<dbReference type="GO" id="GO:0005886">
    <property type="term" value="C:plasma membrane"/>
    <property type="evidence" value="ECO:0007669"/>
    <property type="project" value="TreeGrafter"/>
</dbReference>
<keyword evidence="5" id="KW-1015">Disulfide bond</keyword>